<dbReference type="InterPro" id="IPR014027">
    <property type="entry name" value="UDP-Glc/GDP-Man_DH_C"/>
</dbReference>
<dbReference type="FunFam" id="1.20.5.100:FF:000001">
    <property type="entry name" value="UDP-glucose 6-dehydrogenase"/>
    <property type="match status" value="1"/>
</dbReference>
<dbReference type="FunFam" id="3.40.50.720:FF:000032">
    <property type="entry name" value="UDP-glucose 6-dehydrogenase"/>
    <property type="match status" value="1"/>
</dbReference>
<protein>
    <recommendedName>
        <fullName evidence="3">UDP-glucose 6-dehydrogenase</fullName>
        <ecNumber evidence="3">1.1.1.22</ecNumber>
    </recommendedName>
</protein>
<dbReference type="GO" id="GO:0051287">
    <property type="term" value="F:NAD binding"/>
    <property type="evidence" value="ECO:0007669"/>
    <property type="project" value="InterPro"/>
</dbReference>
<dbReference type="InterPro" id="IPR017476">
    <property type="entry name" value="UDP-Glc/GDP-Man"/>
</dbReference>
<feature type="binding site" evidence="9">
    <location>
        <position position="188"/>
    </location>
    <ligand>
        <name>NAD(+)</name>
        <dbReference type="ChEBI" id="CHEBI:57540"/>
    </ligand>
</feature>
<dbReference type="PANTHER" id="PTHR11374:SF3">
    <property type="entry name" value="UDP-GLUCOSE 6-DEHYDROGENASE"/>
    <property type="match status" value="1"/>
</dbReference>
<dbReference type="Gene3D" id="1.20.5.100">
    <property type="entry name" value="Cytochrome c1, transmembrane anchor, C-terminal"/>
    <property type="match status" value="1"/>
</dbReference>
<feature type="domain" description="UDP-glucose/GDP-mannose dehydrogenase C-terminal" evidence="11">
    <location>
        <begin position="428"/>
        <end position="528"/>
    </location>
</feature>
<reference evidence="12" key="1">
    <citation type="submission" date="2022-07" db="EMBL/GenBank/DDBJ databases">
        <title>Fungi with potential for degradation of polypropylene.</title>
        <authorList>
            <person name="Gostincar C."/>
        </authorList>
    </citation>
    <scope>NUCLEOTIDE SEQUENCE</scope>
    <source>
        <strain evidence="12">EXF-13308</strain>
    </source>
</reference>
<evidence type="ECO:0000256" key="9">
    <source>
        <dbReference type="PIRSR" id="PIRSR500134-3"/>
    </source>
</evidence>
<proteinExistence type="inferred from homology"/>
<dbReference type="PANTHER" id="PTHR11374">
    <property type="entry name" value="UDP-GLUCOSE DEHYDROGENASE/UDP-MANNAC DEHYDROGENASE"/>
    <property type="match status" value="1"/>
</dbReference>
<dbReference type="Gene3D" id="3.40.50.720">
    <property type="entry name" value="NAD(P)-binding Rossmann-like Domain"/>
    <property type="match status" value="2"/>
</dbReference>
<dbReference type="AlphaFoldDB" id="A0AA38RWE9"/>
<feature type="binding site" evidence="8">
    <location>
        <position position="316"/>
    </location>
    <ligand>
        <name>substrate</name>
    </ligand>
</feature>
<evidence type="ECO:0000256" key="7">
    <source>
        <dbReference type="PIRSR" id="PIRSR500134-1"/>
    </source>
</evidence>
<feature type="binding site" evidence="9">
    <location>
        <position position="442"/>
    </location>
    <ligand>
        <name>NAD(+)</name>
        <dbReference type="ChEBI" id="CHEBI:57540"/>
    </ligand>
</feature>
<feature type="binding site" evidence="9">
    <location>
        <position position="228"/>
    </location>
    <ligand>
        <name>NAD(+)</name>
        <dbReference type="ChEBI" id="CHEBI:57540"/>
    </ligand>
</feature>
<feature type="binding site" evidence="9">
    <location>
        <position position="111"/>
    </location>
    <ligand>
        <name>NAD(+)</name>
        <dbReference type="ChEBI" id="CHEBI:57540"/>
    </ligand>
</feature>
<dbReference type="InterPro" id="IPR008927">
    <property type="entry name" value="6-PGluconate_DH-like_C_sf"/>
</dbReference>
<comment type="caution">
    <text evidence="12">The sequence shown here is derived from an EMBL/GenBank/DDBJ whole genome shotgun (WGS) entry which is preliminary data.</text>
</comment>
<feature type="binding site" evidence="9">
    <location>
        <position position="116"/>
    </location>
    <ligand>
        <name>NAD(+)</name>
        <dbReference type="ChEBI" id="CHEBI:57540"/>
    </ligand>
</feature>
<dbReference type="InterPro" id="IPR014026">
    <property type="entry name" value="UDP-Glc/GDP-Man_DH_dimer"/>
</dbReference>
<dbReference type="PIRSF" id="PIRSF500134">
    <property type="entry name" value="UDPglc_DH_bac"/>
    <property type="match status" value="1"/>
</dbReference>
<feature type="region of interest" description="Disordered" evidence="10">
    <location>
        <begin position="1"/>
        <end position="39"/>
    </location>
</feature>
<evidence type="ECO:0000313" key="12">
    <source>
        <dbReference type="EMBL" id="KAJ9157978.1"/>
    </source>
</evidence>
<dbReference type="SUPFAM" id="SSF52413">
    <property type="entry name" value="UDP-glucose/GDP-mannose dehydrogenase C-terminal domain"/>
    <property type="match status" value="1"/>
</dbReference>
<dbReference type="Pfam" id="PF03721">
    <property type="entry name" value="UDPG_MGDP_dh_N"/>
    <property type="match status" value="2"/>
</dbReference>
<comment type="catalytic activity">
    <reaction evidence="6">
        <text>UDP-alpha-D-glucose + 2 NAD(+) + H2O = UDP-alpha-D-glucuronate + 2 NADH + 3 H(+)</text>
        <dbReference type="Rhea" id="RHEA:23596"/>
        <dbReference type="ChEBI" id="CHEBI:15377"/>
        <dbReference type="ChEBI" id="CHEBI:15378"/>
        <dbReference type="ChEBI" id="CHEBI:57540"/>
        <dbReference type="ChEBI" id="CHEBI:57945"/>
        <dbReference type="ChEBI" id="CHEBI:58052"/>
        <dbReference type="ChEBI" id="CHEBI:58885"/>
        <dbReference type="EC" id="1.1.1.22"/>
    </reaction>
</comment>
<dbReference type="InterPro" id="IPR028356">
    <property type="entry name" value="UDPglc_DH_euk"/>
</dbReference>
<evidence type="ECO:0000256" key="1">
    <source>
        <dbReference type="ARBA" id="ARBA00004701"/>
    </source>
</evidence>
<feature type="active site" description="Nucleophile" evidence="7">
    <location>
        <position position="372"/>
    </location>
</feature>
<keyword evidence="13" id="KW-1185">Reference proteome</keyword>
<dbReference type="InterPro" id="IPR028357">
    <property type="entry name" value="UDPglc_DH_bac"/>
</dbReference>
<feature type="binding site" evidence="8">
    <location>
        <begin position="258"/>
        <end position="261"/>
    </location>
    <ligand>
        <name>substrate</name>
    </ligand>
</feature>
<dbReference type="Pfam" id="PF03720">
    <property type="entry name" value="UDPG_MGDP_dh_C"/>
    <property type="match status" value="1"/>
</dbReference>
<organism evidence="12 13">
    <name type="scientific">Pleurostoma richardsiae</name>
    <dbReference type="NCBI Taxonomy" id="41990"/>
    <lineage>
        <taxon>Eukaryota</taxon>
        <taxon>Fungi</taxon>
        <taxon>Dikarya</taxon>
        <taxon>Ascomycota</taxon>
        <taxon>Pezizomycotina</taxon>
        <taxon>Sordariomycetes</taxon>
        <taxon>Sordariomycetidae</taxon>
        <taxon>Calosphaeriales</taxon>
        <taxon>Pleurostomataceae</taxon>
        <taxon>Pleurostoma</taxon>
    </lineage>
</organism>
<dbReference type="InterPro" id="IPR036220">
    <property type="entry name" value="UDP-Glc/GDP-Man_DH_C_sf"/>
</dbReference>
<dbReference type="EMBL" id="JANBVO010000001">
    <property type="protein sequence ID" value="KAJ9157978.1"/>
    <property type="molecule type" value="Genomic_DNA"/>
</dbReference>
<dbReference type="InterPro" id="IPR036291">
    <property type="entry name" value="NAD(P)-bd_dom_sf"/>
</dbReference>
<comment type="similarity">
    <text evidence="2">Belongs to the UDP-glucose/GDP-mannose dehydrogenase family.</text>
</comment>
<dbReference type="SUPFAM" id="SSF51735">
    <property type="entry name" value="NAD(P)-binding Rossmann-fold domains"/>
    <property type="match status" value="1"/>
</dbReference>
<feature type="binding site" evidence="9">
    <location>
        <position position="375"/>
    </location>
    <ligand>
        <name>NAD(+)</name>
        <dbReference type="ChEBI" id="CHEBI:57540"/>
    </ligand>
</feature>
<evidence type="ECO:0000313" key="13">
    <source>
        <dbReference type="Proteomes" id="UP001174694"/>
    </source>
</evidence>
<dbReference type="SUPFAM" id="SSF48179">
    <property type="entry name" value="6-phosphogluconate dehydrogenase C-terminal domain-like"/>
    <property type="match status" value="1"/>
</dbReference>
<dbReference type="SMART" id="SM00984">
    <property type="entry name" value="UDPG_MGDP_dh_C"/>
    <property type="match status" value="1"/>
</dbReference>
<evidence type="ECO:0000256" key="10">
    <source>
        <dbReference type="SAM" id="MobiDB-lite"/>
    </source>
</evidence>
<dbReference type="GO" id="GO:0000271">
    <property type="term" value="P:polysaccharide biosynthetic process"/>
    <property type="evidence" value="ECO:0007669"/>
    <property type="project" value="InterPro"/>
</dbReference>
<comment type="pathway">
    <text evidence="1">Nucleotide-sugar biosynthesis; UDP-alpha-D-glucuronate biosynthesis; UDP-alpha-D-glucuronate from UDP-alpha-D-glucose: step 1/1.</text>
</comment>
<keyword evidence="4" id="KW-0560">Oxidoreductase</keyword>
<feature type="binding site" evidence="9">
    <location>
        <position position="261"/>
    </location>
    <ligand>
        <name>NAD(+)</name>
        <dbReference type="ChEBI" id="CHEBI:57540"/>
    </ligand>
</feature>
<gene>
    <name evidence="12" type="ORF">NKR23_g421</name>
</gene>
<dbReference type="PIRSF" id="PIRSF000124">
    <property type="entry name" value="UDPglc_GDPman_dh"/>
    <property type="match status" value="1"/>
</dbReference>
<evidence type="ECO:0000256" key="6">
    <source>
        <dbReference type="ARBA" id="ARBA00047473"/>
    </source>
</evidence>
<dbReference type="InterPro" id="IPR001732">
    <property type="entry name" value="UDP-Glc/GDP-Man_DH_N"/>
</dbReference>
<dbReference type="GO" id="GO:0006024">
    <property type="term" value="P:glycosaminoglycan biosynthetic process"/>
    <property type="evidence" value="ECO:0007669"/>
    <property type="project" value="TreeGrafter"/>
</dbReference>
<keyword evidence="5 9" id="KW-0520">NAD</keyword>
<evidence type="ECO:0000259" key="11">
    <source>
        <dbReference type="SMART" id="SM00984"/>
    </source>
</evidence>
<evidence type="ECO:0000256" key="5">
    <source>
        <dbReference type="ARBA" id="ARBA00023027"/>
    </source>
</evidence>
<name>A0AA38RWE9_9PEZI</name>
<feature type="binding site" evidence="8">
    <location>
        <position position="435"/>
    </location>
    <ligand>
        <name>substrate</name>
    </ligand>
</feature>
<dbReference type="EC" id="1.1.1.22" evidence="3"/>
<evidence type="ECO:0000256" key="2">
    <source>
        <dbReference type="ARBA" id="ARBA00006601"/>
    </source>
</evidence>
<dbReference type="Proteomes" id="UP001174694">
    <property type="component" value="Unassembled WGS sequence"/>
</dbReference>
<evidence type="ECO:0000256" key="3">
    <source>
        <dbReference type="ARBA" id="ARBA00012954"/>
    </source>
</evidence>
<dbReference type="NCBIfam" id="TIGR03026">
    <property type="entry name" value="NDP-sugDHase"/>
    <property type="match status" value="1"/>
</dbReference>
<feature type="compositionally biased region" description="Low complexity" evidence="10">
    <location>
        <begin position="13"/>
        <end position="29"/>
    </location>
</feature>
<sequence length="644" mass="70148">MASRTSIPEVPQLSRGSSSDSLTTISSSDESWKHNAPSSRTSFAYAPNWKIGSPTTKGGQFEHIDESVDPLEGTRPPIVKNVCFVGAGFVGGPTAALIALHNPNMTVNVVDLNEERIAAWNSTHLPIHEAGLPKVVRIARDGTRQVTVPSPKSGESITLPARQPNLFFTSDVTKCLPEADIIFICVNTPTKMHGVGAGATADLFALESATRTVAKHAKVGAIIVEKSTVPCRTSKMLGEILQQIRPETNFEILSNPEFLAEGTAVDDLMHPDRILIGSAKTPEGLRAASALKSVYGAWVPLQRIVTVNTFSSELTKLIANAMLAQRISSINAVSALCEELEADVSEVSRALGLDTRLGRKFLQAGVGFGGSCFEKDILNLSYLARCLHLPEVADYWMSILSINAYQRQRFAQQVVRKLHNNLRGKKIAIYGFAFKDGTNDTRNSIAVHIIADLAAELPREIAIFDPGCNPDEVREEIERVIPSPALRSRIKVCADWREPVDGASAVCILTPWHHFKGRHGRRPSRIDRDILTTTTIGAVQNSNHDGALSEMDIMDLEKIQSGMGQSQVEDLLQRLGPAPQCPPECQACKKSSVSHTPEDIVNWMAVSQMMERPAWVFDGRNIVDGVRLQQLGFKVHITGKGAGL</sequence>
<dbReference type="GO" id="GO:0003979">
    <property type="term" value="F:UDP-glucose 6-dehydrogenase activity"/>
    <property type="evidence" value="ECO:0007669"/>
    <property type="project" value="UniProtKB-EC"/>
</dbReference>
<accession>A0AA38RWE9</accession>
<evidence type="ECO:0000256" key="8">
    <source>
        <dbReference type="PIRSR" id="PIRSR500134-2"/>
    </source>
</evidence>
<feature type="binding site" evidence="8">
    <location>
        <position position="369"/>
    </location>
    <ligand>
        <name>substrate</name>
    </ligand>
</feature>
<evidence type="ECO:0000256" key="4">
    <source>
        <dbReference type="ARBA" id="ARBA00023002"/>
    </source>
</evidence>
<dbReference type="Pfam" id="PF00984">
    <property type="entry name" value="UDPG_MGDP_dh"/>
    <property type="match status" value="1"/>
</dbReference>
<feature type="binding site" evidence="8">
    <location>
        <begin position="361"/>
        <end position="365"/>
    </location>
    <ligand>
        <name>substrate</name>
    </ligand>
</feature>
<dbReference type="GO" id="GO:0005634">
    <property type="term" value="C:nucleus"/>
    <property type="evidence" value="ECO:0007669"/>
    <property type="project" value="TreeGrafter"/>
</dbReference>